<keyword evidence="2" id="KW-0675">Receptor</keyword>
<sequence>PQALGFESLKRLSAQQTWLSVLATFVAHVISFILTFKMREILSPKASSKRGQHRLSSRDVRISVFAVLKILLNQPQECDERFPMMRLVLGMTMLWGFLLSTFYKTFLTSMLVLPRVVEPYNTLEELVTKRPMLFTLVPGSFISAIAKEAEPNSTFGKLYRYASPWEKDYPRANENLLSGEYAFVGIKSSMYGIMNNVFAKGEAPEGERDPEYAREEGYEERNEVLVRTNEVESLRPLELKDFYGLGLATISFIVELSFRSWK</sequence>
<feature type="transmembrane region" description="Helical" evidence="1">
    <location>
        <begin position="17"/>
        <end position="34"/>
    </location>
</feature>
<reference evidence="2" key="2">
    <citation type="journal article" date="2018" name="Environ. Sci. Technol.">
        <title>The Toxicogenome of Hyalella azteca: A Model for Sediment Ecotoxicology and Evolutionary Toxicology.</title>
        <authorList>
            <person name="Poynton H.C."/>
            <person name="Hasenbein S."/>
            <person name="Benoit J.B."/>
            <person name="Sepulveda M.S."/>
            <person name="Poelchau M.F."/>
            <person name="Hughes D.S.T."/>
            <person name="Murali S.C."/>
            <person name="Chen S."/>
            <person name="Glastad K.M."/>
            <person name="Goodisman M.A.D."/>
            <person name="Werren J.H."/>
            <person name="Vineis J.H."/>
            <person name="Bowen J.L."/>
            <person name="Friedrich M."/>
            <person name="Jones J."/>
            <person name="Robertson H.M."/>
            <person name="Feyereisen R."/>
            <person name="Mechler-Hickson A."/>
            <person name="Mathers N."/>
            <person name="Lee C.E."/>
            <person name="Colbourne J.K."/>
            <person name="Biales A."/>
            <person name="Johnston J.S."/>
            <person name="Wellborn G.A."/>
            <person name="Rosendale A.J."/>
            <person name="Cridge A.G."/>
            <person name="Munoz-Torres M.C."/>
            <person name="Bain P.A."/>
            <person name="Manny A.R."/>
            <person name="Major K.M."/>
            <person name="Lambert F.N."/>
            <person name="Vulpe C.D."/>
            <person name="Tuck P."/>
            <person name="Blalock B.J."/>
            <person name="Lin Y.Y."/>
            <person name="Smith M.E."/>
            <person name="Ochoa-Acuna H."/>
            <person name="Chen M.M."/>
            <person name="Childers C.P."/>
            <person name="Qu J."/>
            <person name="Dugan S."/>
            <person name="Lee S.L."/>
            <person name="Chao H."/>
            <person name="Dinh H."/>
            <person name="Han Y."/>
            <person name="Doddapaneni H."/>
            <person name="Worley K.C."/>
            <person name="Muzny D.M."/>
            <person name="Gibbs R.A."/>
            <person name="Richards S."/>
        </authorList>
    </citation>
    <scope>NUCLEOTIDE SEQUENCE</scope>
    <source>
        <strain evidence="2">HAZT.00-mixed</strain>
        <tissue evidence="2">Whole organism</tissue>
    </source>
</reference>
<keyword evidence="1" id="KW-0812">Transmembrane</keyword>
<reference evidence="2" key="3">
    <citation type="submission" date="2019-06" db="EMBL/GenBank/DDBJ databases">
        <authorList>
            <person name="Poynton C."/>
            <person name="Hasenbein S."/>
            <person name="Benoit J.B."/>
            <person name="Sepulveda M.S."/>
            <person name="Poelchau M.F."/>
            <person name="Murali S.C."/>
            <person name="Chen S."/>
            <person name="Glastad K.M."/>
            <person name="Werren J.H."/>
            <person name="Vineis J.H."/>
            <person name="Bowen J.L."/>
            <person name="Friedrich M."/>
            <person name="Jones J."/>
            <person name="Robertson H.M."/>
            <person name="Feyereisen R."/>
            <person name="Mechler-Hickson A."/>
            <person name="Mathers N."/>
            <person name="Lee C.E."/>
            <person name="Colbourne J.K."/>
            <person name="Biales A."/>
            <person name="Johnston J.S."/>
            <person name="Wellborn G.A."/>
            <person name="Rosendale A.J."/>
            <person name="Cridge A.G."/>
            <person name="Munoz-Torres M.C."/>
            <person name="Bain P.A."/>
            <person name="Manny A.R."/>
            <person name="Major K.M."/>
            <person name="Lambert F.N."/>
            <person name="Vulpe C.D."/>
            <person name="Tuck P."/>
            <person name="Blalock B.J."/>
            <person name="Lin Y.-Y."/>
            <person name="Smith M.E."/>
            <person name="Ochoa-Acuna H."/>
            <person name="Chen M.-J.M."/>
            <person name="Childers C.P."/>
            <person name="Qu J."/>
            <person name="Dugan S."/>
            <person name="Lee S.L."/>
            <person name="Chao H."/>
            <person name="Dinh H."/>
            <person name="Han Y."/>
            <person name="Doddapaneni H."/>
            <person name="Worley K.C."/>
            <person name="Muzny D.M."/>
            <person name="Gibbs R.A."/>
            <person name="Richards S."/>
        </authorList>
    </citation>
    <scope>NUCLEOTIDE SEQUENCE</scope>
    <source>
        <strain evidence="2">HAZT.00-mixed</strain>
        <tissue evidence="2">Whole organism</tissue>
    </source>
</reference>
<keyword evidence="1" id="KW-1133">Transmembrane helix</keyword>
<comment type="caution">
    <text evidence="2">The sequence shown here is derived from an EMBL/GenBank/DDBJ whole genome shotgun (WGS) entry which is preliminary data.</text>
</comment>
<reference evidence="2" key="1">
    <citation type="submission" date="2014-08" db="EMBL/GenBank/DDBJ databases">
        <authorList>
            <person name="Murali S."/>
            <person name="Richards S."/>
            <person name="Bandaranaike D."/>
            <person name="Bellair M."/>
            <person name="Blankenburg K."/>
            <person name="Chao H."/>
            <person name="Dinh H."/>
            <person name="Doddapaneni H."/>
            <person name="Dugan-Rocha S."/>
            <person name="Elkadiri S."/>
            <person name="Gnanaolivu R."/>
            <person name="Hughes D."/>
            <person name="Lee S."/>
            <person name="Li M."/>
            <person name="Ming W."/>
            <person name="Munidasa M."/>
            <person name="Muniz J."/>
            <person name="Nguyen L."/>
            <person name="Osuji N."/>
            <person name="Pu L.-L."/>
            <person name="Puazo M."/>
            <person name="Skinner E."/>
            <person name="Qu C."/>
            <person name="Quiroz J."/>
            <person name="Raj R."/>
            <person name="Weissenberger G."/>
            <person name="Xin Y."/>
            <person name="Zou X."/>
            <person name="Han Y."/>
            <person name="Worley K."/>
            <person name="Muzny D."/>
            <person name="Gibbs R."/>
        </authorList>
    </citation>
    <scope>NUCLEOTIDE SEQUENCE</scope>
    <source>
        <strain evidence="2">HAZT.00-mixed</strain>
        <tissue evidence="2">Whole organism</tissue>
    </source>
</reference>
<gene>
    <name evidence="2" type="ORF">HAZT_HAZT000211</name>
</gene>
<feature type="non-terminal residue" evidence="2">
    <location>
        <position position="1"/>
    </location>
</feature>
<keyword evidence="1" id="KW-0472">Membrane</keyword>
<feature type="transmembrane region" description="Helical" evidence="1">
    <location>
        <begin position="84"/>
        <end position="103"/>
    </location>
</feature>
<dbReference type="Proteomes" id="UP000711488">
    <property type="component" value="Unassembled WGS sequence"/>
</dbReference>
<evidence type="ECO:0000313" key="2">
    <source>
        <dbReference type="EMBL" id="KAA0191194.1"/>
    </source>
</evidence>
<organism evidence="2">
    <name type="scientific">Hyalella azteca</name>
    <name type="common">Amphipod</name>
    <dbReference type="NCBI Taxonomy" id="294128"/>
    <lineage>
        <taxon>Eukaryota</taxon>
        <taxon>Metazoa</taxon>
        <taxon>Ecdysozoa</taxon>
        <taxon>Arthropoda</taxon>
        <taxon>Crustacea</taxon>
        <taxon>Multicrustacea</taxon>
        <taxon>Malacostraca</taxon>
        <taxon>Eumalacostraca</taxon>
        <taxon>Peracarida</taxon>
        <taxon>Amphipoda</taxon>
        <taxon>Senticaudata</taxon>
        <taxon>Talitrida</taxon>
        <taxon>Talitroidea</taxon>
        <taxon>Hyalellidae</taxon>
        <taxon>Hyalella</taxon>
    </lineage>
</organism>
<dbReference type="Gene3D" id="1.10.287.70">
    <property type="match status" value="1"/>
</dbReference>
<name>A0A6A0GX03_HYAAZ</name>
<accession>A0A6A0GX03</accession>
<dbReference type="EMBL" id="JQDR03012471">
    <property type="protein sequence ID" value="KAA0191194.1"/>
    <property type="molecule type" value="Genomic_DNA"/>
</dbReference>
<proteinExistence type="predicted"/>
<dbReference type="AlphaFoldDB" id="A0A6A0GX03"/>
<evidence type="ECO:0000256" key="1">
    <source>
        <dbReference type="SAM" id="Phobius"/>
    </source>
</evidence>
<protein>
    <submittedName>
        <fullName evidence="2">Ionotropic receptor 156</fullName>
    </submittedName>
</protein>